<evidence type="ECO:0000256" key="4">
    <source>
        <dbReference type="RuleBase" id="RU361169"/>
    </source>
</evidence>
<dbReference type="InterPro" id="IPR006626">
    <property type="entry name" value="PbH1"/>
</dbReference>
<comment type="similarity">
    <text evidence="1 4">Belongs to the glycosyl hydrolase 28 family.</text>
</comment>
<dbReference type="InterPro" id="IPR000743">
    <property type="entry name" value="Glyco_hydro_28"/>
</dbReference>
<dbReference type="Proteomes" id="UP000541352">
    <property type="component" value="Unassembled WGS sequence"/>
</dbReference>
<dbReference type="SMART" id="SM00710">
    <property type="entry name" value="PbH1"/>
    <property type="match status" value="7"/>
</dbReference>
<dbReference type="InterPro" id="IPR012334">
    <property type="entry name" value="Pectin_lyas_fold"/>
</dbReference>
<dbReference type="EMBL" id="JACIBY010000006">
    <property type="protein sequence ID" value="MBB3839242.1"/>
    <property type="molecule type" value="Genomic_DNA"/>
</dbReference>
<sequence>MNRLFLLFLFLYQGVVIAQKERSVNVKTFGAKGNGTTLDTKAIQKAVDHCAAQGGGTVWFPAGRYLTTTVFLKDNVTLDIPAGTTILGATDISLYPVLTPKIPYYSNDNIHFALFYAEGNQNISLRGNGIIDGQGAAFKDTSPAFPKNYNARPFVFWFVQVKGLTVKELHLRNSGFWMQHYLNCEEVLIDGIEVFNHSNKNNDMMDIDGCKNVRIVNCLGDSDDDGITLKSMNQYPVENVVISNCILSSHCNAIKCGTESSGGFKNIAITNCIVRPSIVSDRAIYGNPTGNSGITLATVDGGELDGIVIDNIRISGPQAPIFLRLGNRARPYKKDQENVPVGALRNVYISNVVATGASRLGCLLAGLPEHPIENVHLSNISISFSGGGTLADAQKQLLENEKKYPDAEQFGLSNAYGFQVRHARAISLKNIQLNYLKTDDRPAVVLDNVQQGTVEGISAVVSPNAEAFVQLRNCQAIKVIHCFPEFASTSASFLKASNVKNVLLLNNDLRGFAKPIATENTAAEEIMLK</sequence>
<comment type="caution">
    <text evidence="5">The sequence shown here is derived from an EMBL/GenBank/DDBJ whole genome shotgun (WGS) entry which is preliminary data.</text>
</comment>
<dbReference type="AlphaFoldDB" id="A0A7W5ZKY4"/>
<evidence type="ECO:0000313" key="5">
    <source>
        <dbReference type="EMBL" id="MBB3839242.1"/>
    </source>
</evidence>
<name>A0A7W5ZKY4_9BACT</name>
<keyword evidence="6" id="KW-1185">Reference proteome</keyword>
<dbReference type="PANTHER" id="PTHR31339:SF9">
    <property type="entry name" value="PLASMIN AND FIBRONECTIN-BINDING PROTEIN A"/>
    <property type="match status" value="1"/>
</dbReference>
<dbReference type="SUPFAM" id="SSF51126">
    <property type="entry name" value="Pectin lyase-like"/>
    <property type="match status" value="1"/>
</dbReference>
<keyword evidence="2 4" id="KW-0378">Hydrolase</keyword>
<dbReference type="Gene3D" id="2.160.20.10">
    <property type="entry name" value="Single-stranded right-handed beta-helix, Pectin lyase-like"/>
    <property type="match status" value="1"/>
</dbReference>
<evidence type="ECO:0000256" key="1">
    <source>
        <dbReference type="ARBA" id="ARBA00008834"/>
    </source>
</evidence>
<gene>
    <name evidence="5" type="ORF">FHS57_003248</name>
</gene>
<dbReference type="GO" id="GO:0005975">
    <property type="term" value="P:carbohydrate metabolic process"/>
    <property type="evidence" value="ECO:0007669"/>
    <property type="project" value="InterPro"/>
</dbReference>
<dbReference type="PANTHER" id="PTHR31339">
    <property type="entry name" value="PECTIN LYASE-RELATED"/>
    <property type="match status" value="1"/>
</dbReference>
<dbReference type="GO" id="GO:0004650">
    <property type="term" value="F:polygalacturonase activity"/>
    <property type="evidence" value="ECO:0007669"/>
    <property type="project" value="InterPro"/>
</dbReference>
<proteinExistence type="inferred from homology"/>
<evidence type="ECO:0000256" key="3">
    <source>
        <dbReference type="ARBA" id="ARBA00023295"/>
    </source>
</evidence>
<dbReference type="InterPro" id="IPR011050">
    <property type="entry name" value="Pectin_lyase_fold/virulence"/>
</dbReference>
<dbReference type="InterPro" id="IPR051801">
    <property type="entry name" value="GH28_Enzymes"/>
</dbReference>
<organism evidence="5 6">
    <name type="scientific">Runella defluvii</name>
    <dbReference type="NCBI Taxonomy" id="370973"/>
    <lineage>
        <taxon>Bacteria</taxon>
        <taxon>Pseudomonadati</taxon>
        <taxon>Bacteroidota</taxon>
        <taxon>Cytophagia</taxon>
        <taxon>Cytophagales</taxon>
        <taxon>Spirosomataceae</taxon>
        <taxon>Runella</taxon>
    </lineage>
</organism>
<protein>
    <recommendedName>
        <fullName evidence="7">Glycoside hydrolase</fullName>
    </recommendedName>
</protein>
<evidence type="ECO:0000313" key="6">
    <source>
        <dbReference type="Proteomes" id="UP000541352"/>
    </source>
</evidence>
<keyword evidence="3 4" id="KW-0326">Glycosidase</keyword>
<dbReference type="RefSeq" id="WP_183975325.1">
    <property type="nucleotide sequence ID" value="NZ_JACIBY010000006.1"/>
</dbReference>
<evidence type="ECO:0008006" key="7">
    <source>
        <dbReference type="Google" id="ProtNLM"/>
    </source>
</evidence>
<reference evidence="5 6" key="1">
    <citation type="submission" date="2020-08" db="EMBL/GenBank/DDBJ databases">
        <title>Genomic Encyclopedia of Type Strains, Phase IV (KMG-IV): sequencing the most valuable type-strain genomes for metagenomic binning, comparative biology and taxonomic classification.</title>
        <authorList>
            <person name="Goeker M."/>
        </authorList>
    </citation>
    <scope>NUCLEOTIDE SEQUENCE [LARGE SCALE GENOMIC DNA]</scope>
    <source>
        <strain evidence="5 6">DSM 17976</strain>
    </source>
</reference>
<dbReference type="Pfam" id="PF00295">
    <property type="entry name" value="Glyco_hydro_28"/>
    <property type="match status" value="1"/>
</dbReference>
<accession>A0A7W5ZKY4</accession>
<evidence type="ECO:0000256" key="2">
    <source>
        <dbReference type="ARBA" id="ARBA00022801"/>
    </source>
</evidence>